<comment type="similarity">
    <text evidence="2">Belongs to the TMEM38 family.</text>
</comment>
<protein>
    <submittedName>
        <fullName evidence="14">Trimeric intracellular cation channel type A-like</fullName>
    </submittedName>
</protein>
<evidence type="ECO:0000256" key="8">
    <source>
        <dbReference type="ARBA" id="ARBA00022989"/>
    </source>
</evidence>
<dbReference type="GO" id="GO:0012505">
    <property type="term" value="C:endomembrane system"/>
    <property type="evidence" value="ECO:0007669"/>
    <property type="project" value="UniProtKB-SubCell"/>
</dbReference>
<evidence type="ECO:0000256" key="6">
    <source>
        <dbReference type="ARBA" id="ARBA00022826"/>
    </source>
</evidence>
<keyword evidence="4" id="KW-0633">Potassium transport</keyword>
<dbReference type="InterPro" id="IPR007866">
    <property type="entry name" value="TRIC_channel"/>
</dbReference>
<keyword evidence="15" id="KW-1185">Reference proteome</keyword>
<dbReference type="GO" id="GO:0042802">
    <property type="term" value="F:identical protein binding"/>
    <property type="evidence" value="ECO:0007669"/>
    <property type="project" value="InterPro"/>
</dbReference>
<keyword evidence="5 13" id="KW-0812">Transmembrane</keyword>
<keyword evidence="3" id="KW-0813">Transport</keyword>
<proteinExistence type="inferred from homology"/>
<evidence type="ECO:0000256" key="3">
    <source>
        <dbReference type="ARBA" id="ARBA00022448"/>
    </source>
</evidence>
<evidence type="ECO:0000256" key="9">
    <source>
        <dbReference type="ARBA" id="ARBA00023065"/>
    </source>
</evidence>
<dbReference type="OMA" id="SADKAWH"/>
<keyword evidence="11" id="KW-0407">Ion channel</keyword>
<keyword evidence="7" id="KW-0630">Potassium</keyword>
<evidence type="ECO:0000256" key="7">
    <source>
        <dbReference type="ARBA" id="ARBA00022958"/>
    </source>
</evidence>
<comment type="subunit">
    <text evidence="12">Homotrimer; conformation seems to be controled by binding to diacylglycerol (DAG).</text>
</comment>
<keyword evidence="10 13" id="KW-0472">Membrane</keyword>
<gene>
    <name evidence="14" type="primary">LOC100178461</name>
</gene>
<evidence type="ECO:0000256" key="5">
    <source>
        <dbReference type="ARBA" id="ARBA00022692"/>
    </source>
</evidence>
<reference evidence="14" key="2">
    <citation type="journal article" date="2008" name="Genome Biol.">
        <title>Improved genome assembly and evidence-based global gene model set for the chordate Ciona intestinalis: new insight into intron and operon populations.</title>
        <authorList>
            <person name="Satou Y."/>
            <person name="Mineta K."/>
            <person name="Ogasawara M."/>
            <person name="Sasakura Y."/>
            <person name="Shoguchi E."/>
            <person name="Ueno K."/>
            <person name="Yamada L."/>
            <person name="Matsumoto J."/>
            <person name="Wasserscheid J."/>
            <person name="Dewar K."/>
            <person name="Wiley G.B."/>
            <person name="Macmil S.L."/>
            <person name="Roe B.A."/>
            <person name="Zeller R.W."/>
            <person name="Hastings K.E."/>
            <person name="Lemaire P."/>
            <person name="Lindquist E."/>
            <person name="Endo T."/>
            <person name="Hotta K."/>
            <person name="Inaba K."/>
        </authorList>
    </citation>
    <scope>NUCLEOTIDE SEQUENCE [LARGE SCALE GENOMIC DNA]</scope>
    <source>
        <strain evidence="14">wild type</strain>
    </source>
</reference>
<reference evidence="15" key="1">
    <citation type="journal article" date="2002" name="Science">
        <title>The draft genome of Ciona intestinalis: insights into chordate and vertebrate origins.</title>
        <authorList>
            <person name="Dehal P."/>
            <person name="Satou Y."/>
            <person name="Campbell R.K."/>
            <person name="Chapman J."/>
            <person name="Degnan B."/>
            <person name="De Tomaso A."/>
            <person name="Davidson B."/>
            <person name="Di Gregorio A."/>
            <person name="Gelpke M."/>
            <person name="Goodstein D.M."/>
            <person name="Harafuji N."/>
            <person name="Hastings K.E."/>
            <person name="Ho I."/>
            <person name="Hotta K."/>
            <person name="Huang W."/>
            <person name="Kawashima T."/>
            <person name="Lemaire P."/>
            <person name="Martinez D."/>
            <person name="Meinertzhagen I.A."/>
            <person name="Necula S."/>
            <person name="Nonaka M."/>
            <person name="Putnam N."/>
            <person name="Rash S."/>
            <person name="Saiga H."/>
            <person name="Satake M."/>
            <person name="Terry A."/>
            <person name="Yamada L."/>
            <person name="Wang H.G."/>
            <person name="Awazu S."/>
            <person name="Azumi K."/>
            <person name="Boore J."/>
            <person name="Branno M."/>
            <person name="Chin-Bow S."/>
            <person name="DeSantis R."/>
            <person name="Doyle S."/>
            <person name="Francino P."/>
            <person name="Keys D.N."/>
            <person name="Haga S."/>
            <person name="Hayashi H."/>
            <person name="Hino K."/>
            <person name="Imai K.S."/>
            <person name="Inaba K."/>
            <person name="Kano S."/>
            <person name="Kobayashi K."/>
            <person name="Kobayashi M."/>
            <person name="Lee B.I."/>
            <person name="Makabe K.W."/>
            <person name="Manohar C."/>
            <person name="Matassi G."/>
            <person name="Medina M."/>
            <person name="Mochizuki Y."/>
            <person name="Mount S."/>
            <person name="Morishita T."/>
            <person name="Miura S."/>
            <person name="Nakayama A."/>
            <person name="Nishizaka S."/>
            <person name="Nomoto H."/>
            <person name="Ohta F."/>
            <person name="Oishi K."/>
            <person name="Rigoutsos I."/>
            <person name="Sano M."/>
            <person name="Sasaki A."/>
            <person name="Sasakura Y."/>
            <person name="Shoguchi E."/>
            <person name="Shin-i T."/>
            <person name="Spagnuolo A."/>
            <person name="Stainier D."/>
            <person name="Suzuki M.M."/>
            <person name="Tassy O."/>
            <person name="Takatori N."/>
            <person name="Tokuoka M."/>
            <person name="Yagi K."/>
            <person name="Yoshizaki F."/>
            <person name="Wada S."/>
            <person name="Zhang C."/>
            <person name="Hyatt P.D."/>
            <person name="Larimer F."/>
            <person name="Detter C."/>
            <person name="Doggett N."/>
            <person name="Glavina T."/>
            <person name="Hawkins T."/>
            <person name="Richardson P."/>
            <person name="Lucas S."/>
            <person name="Kohara Y."/>
            <person name="Levine M."/>
            <person name="Satoh N."/>
            <person name="Rokhsar D.S."/>
        </authorList>
    </citation>
    <scope>NUCLEOTIDE SEQUENCE [LARGE SCALE GENOMIC DNA]</scope>
</reference>
<dbReference type="GO" id="GO:0005267">
    <property type="term" value="F:potassium channel activity"/>
    <property type="evidence" value="ECO:0007669"/>
    <property type="project" value="UniProtKB-KW"/>
</dbReference>
<dbReference type="GeneTree" id="ENSGT00390000018845"/>
<dbReference type="HOGENOM" id="CLU_1102462_0_0_1"/>
<dbReference type="Proteomes" id="UP000008144">
    <property type="component" value="Chromosome 7"/>
</dbReference>
<dbReference type="GO" id="GO:0016020">
    <property type="term" value="C:membrane"/>
    <property type="evidence" value="ECO:0007669"/>
    <property type="project" value="InterPro"/>
</dbReference>
<dbReference type="PANTHER" id="PTHR12454">
    <property type="entry name" value="TRIMERIC INTRACELLULAR CATION CHANNEL"/>
    <property type="match status" value="1"/>
</dbReference>
<evidence type="ECO:0000256" key="1">
    <source>
        <dbReference type="ARBA" id="ARBA00004127"/>
    </source>
</evidence>
<sequence length="252" mass="27889">MDVIEKFSGRFCKELLPAAKWYLELAYVISMVSLAVKSADKAWHKKNLFYSYLKAVLFVRGADIILAICNGDSPMQHIACNCTLLTTAVIWWLILFVPFDIFNKILNIEVGDVKPLLLILELMTALRNVVAVDAAITASLKNYPGSYVAILAGTLAGNGGLVVASVFGDFSKQISSPETTRFAFLAACSIGLTKILCPKVVSACVMMAGCSCFILCLKFLQFFDHQVEIFDPIYEIIKKIVVTCDWVKDKYD</sequence>
<feature type="transmembrane region" description="Helical" evidence="13">
    <location>
        <begin position="148"/>
        <end position="167"/>
    </location>
</feature>
<dbReference type="KEGG" id="cin:100178461"/>
<feature type="transmembrane region" description="Helical" evidence="13">
    <location>
        <begin position="51"/>
        <end position="71"/>
    </location>
</feature>
<dbReference type="OrthoDB" id="195817at2759"/>
<reference evidence="14" key="4">
    <citation type="submission" date="2025-09" db="UniProtKB">
        <authorList>
            <consortium name="Ensembl"/>
        </authorList>
    </citation>
    <scope>IDENTIFICATION</scope>
</reference>
<evidence type="ECO:0000256" key="11">
    <source>
        <dbReference type="ARBA" id="ARBA00023303"/>
    </source>
</evidence>
<dbReference type="Pfam" id="PF05197">
    <property type="entry name" value="TRIC"/>
    <property type="match status" value="1"/>
</dbReference>
<feature type="transmembrane region" description="Helical" evidence="13">
    <location>
        <begin position="21"/>
        <end position="39"/>
    </location>
</feature>
<keyword evidence="9" id="KW-0406">Ion transport</keyword>
<evidence type="ECO:0000256" key="2">
    <source>
        <dbReference type="ARBA" id="ARBA00005766"/>
    </source>
</evidence>
<keyword evidence="6" id="KW-0631">Potassium channel</keyword>
<dbReference type="InParanoid" id="F6ZL37"/>
<feature type="transmembrane region" description="Helical" evidence="13">
    <location>
        <begin position="179"/>
        <end position="197"/>
    </location>
</feature>
<name>F6ZL37_CIOIN</name>
<dbReference type="Ensembl" id="ENSCINT00000022692.2">
    <property type="protein sequence ID" value="ENSCINP00000022446.2"/>
    <property type="gene ID" value="ENSCING00000011844.2"/>
</dbReference>
<feature type="transmembrane region" description="Helical" evidence="13">
    <location>
        <begin position="78"/>
        <end position="97"/>
    </location>
</feature>
<comment type="subcellular location">
    <subcellularLocation>
        <location evidence="1">Endomembrane system</location>
        <topology evidence="1">Multi-pass membrane protein</topology>
    </subcellularLocation>
</comment>
<accession>F6ZL37</accession>
<keyword evidence="8 13" id="KW-1133">Transmembrane helix</keyword>
<dbReference type="RefSeq" id="XP_002127323.1">
    <property type="nucleotide sequence ID" value="XM_002127287.4"/>
</dbReference>
<dbReference type="GeneID" id="100178461"/>
<evidence type="ECO:0000256" key="4">
    <source>
        <dbReference type="ARBA" id="ARBA00022538"/>
    </source>
</evidence>
<organism evidence="14 15">
    <name type="scientific">Ciona intestinalis</name>
    <name type="common">Transparent sea squirt</name>
    <name type="synonym">Ascidia intestinalis</name>
    <dbReference type="NCBI Taxonomy" id="7719"/>
    <lineage>
        <taxon>Eukaryota</taxon>
        <taxon>Metazoa</taxon>
        <taxon>Chordata</taxon>
        <taxon>Tunicata</taxon>
        <taxon>Ascidiacea</taxon>
        <taxon>Phlebobranchia</taxon>
        <taxon>Cionidae</taxon>
        <taxon>Ciona</taxon>
    </lineage>
</organism>
<accession>A0A1W2W9H8</accession>
<dbReference type="EMBL" id="EAAA01002510">
    <property type="status" value="NOT_ANNOTATED_CDS"/>
    <property type="molecule type" value="Genomic_DNA"/>
</dbReference>
<reference evidence="14" key="3">
    <citation type="submission" date="2025-08" db="UniProtKB">
        <authorList>
            <consortium name="Ensembl"/>
        </authorList>
    </citation>
    <scope>IDENTIFICATION</scope>
</reference>
<evidence type="ECO:0000256" key="12">
    <source>
        <dbReference type="ARBA" id="ARBA00047059"/>
    </source>
</evidence>
<evidence type="ECO:0000313" key="14">
    <source>
        <dbReference type="Ensembl" id="ENSCINP00000022446.2"/>
    </source>
</evidence>
<dbReference type="AlphaFoldDB" id="F6ZL37"/>
<evidence type="ECO:0000256" key="10">
    <source>
        <dbReference type="ARBA" id="ARBA00023136"/>
    </source>
</evidence>
<evidence type="ECO:0000313" key="15">
    <source>
        <dbReference type="Proteomes" id="UP000008144"/>
    </source>
</evidence>
<evidence type="ECO:0000256" key="13">
    <source>
        <dbReference type="SAM" id="Phobius"/>
    </source>
</evidence>
<dbReference type="PANTHER" id="PTHR12454:SF11">
    <property type="entry name" value="GH25683P"/>
    <property type="match status" value="1"/>
</dbReference>